<name>A0A8S9Y1I0_APOLU</name>
<keyword evidence="9 14" id="KW-0560">Oxidoreductase</keyword>
<reference evidence="15" key="1">
    <citation type="journal article" date="2021" name="Mol. Ecol. Resour.">
        <title>Apolygus lucorum genome provides insights into omnivorousness and mesophyll feeding.</title>
        <authorList>
            <person name="Liu Y."/>
            <person name="Liu H."/>
            <person name="Wang H."/>
            <person name="Huang T."/>
            <person name="Liu B."/>
            <person name="Yang B."/>
            <person name="Yin L."/>
            <person name="Li B."/>
            <person name="Zhang Y."/>
            <person name="Zhang S."/>
            <person name="Jiang F."/>
            <person name="Zhang X."/>
            <person name="Ren Y."/>
            <person name="Wang B."/>
            <person name="Wang S."/>
            <person name="Lu Y."/>
            <person name="Wu K."/>
            <person name="Fan W."/>
            <person name="Wang G."/>
        </authorList>
    </citation>
    <scope>NUCLEOTIDE SEQUENCE</scope>
    <source>
        <strain evidence="15">12Hb</strain>
    </source>
</reference>
<dbReference type="PRINTS" id="PR00385">
    <property type="entry name" value="P450"/>
</dbReference>
<dbReference type="PANTHER" id="PTHR24291">
    <property type="entry name" value="CYTOCHROME P450 FAMILY 4"/>
    <property type="match status" value="1"/>
</dbReference>
<sequence>MRPDLPVKGTTNVPGPPTRRWPLIGDALWFISVRNMEDMFRVIKSISLSRPRIVSFYLFSKLILWIYDAEMLQKIAKNCPDKDDDVYGQIADLSHGIVTTTDNERWTVLRMTFNKILRKTKMDDFVDLFASKAKITCEKIQGKCGKGVFDMMAIIKFYTLDITLEVFLEVPGTQQLNDTLNILPGIRRSLNYVLLKLLNPLLKIGWIYRLSPLGRRIRNTKLGVKPKLQMLVDQSLEKMKARGSDPKDPNFEPNNFLEALIYIGLQQNSSRDEIAHSVSDIIVAGFDTTGTSISSTLLFLAMHPEYQEMAYQEQLRVVGDSLRPPTRAEISNMIYLDMVFNETLRNIGVPIIFRVLQAETKIDDFVLPEGAAIGIMFCQIAKDPRYFEKPNVFYPEHFSVENVAKRPKFASIPFSFGNRGCPGKIFGTTYSKLIISMLLRRHFKDQRPQFVTPSKRMKIFSLVNVCEPIHCMFDFIYEEHETWMSRLFLTSRQG</sequence>
<dbReference type="EMBL" id="WIXP02000002">
    <property type="protein sequence ID" value="KAF6215047.1"/>
    <property type="molecule type" value="Genomic_DNA"/>
</dbReference>
<keyword evidence="11 14" id="KW-0503">Monooxygenase</keyword>
<protein>
    <recommendedName>
        <fullName evidence="17">Cytochrome P450</fullName>
    </recommendedName>
</protein>
<dbReference type="OrthoDB" id="6692864at2759"/>
<comment type="caution">
    <text evidence="15">The sequence shown here is derived from an EMBL/GenBank/DDBJ whole genome shotgun (WGS) entry which is preliminary data.</text>
</comment>
<dbReference type="GO" id="GO:0016705">
    <property type="term" value="F:oxidoreductase activity, acting on paired donors, with incorporation or reduction of molecular oxygen"/>
    <property type="evidence" value="ECO:0007669"/>
    <property type="project" value="InterPro"/>
</dbReference>
<dbReference type="PRINTS" id="PR00463">
    <property type="entry name" value="EP450I"/>
</dbReference>
<evidence type="ECO:0000256" key="6">
    <source>
        <dbReference type="ARBA" id="ARBA00022723"/>
    </source>
</evidence>
<comment type="subcellular location">
    <subcellularLocation>
        <location evidence="3">Endoplasmic reticulum membrane</location>
        <topology evidence="3">Peripheral membrane protein</topology>
    </subcellularLocation>
    <subcellularLocation>
        <location evidence="2">Microsome membrane</location>
        <topology evidence="2">Peripheral membrane protein</topology>
    </subcellularLocation>
</comment>
<dbReference type="Pfam" id="PF00067">
    <property type="entry name" value="p450"/>
    <property type="match status" value="1"/>
</dbReference>
<proteinExistence type="inferred from homology"/>
<dbReference type="InterPro" id="IPR017972">
    <property type="entry name" value="Cyt_P450_CS"/>
</dbReference>
<keyword evidence="5 13" id="KW-0349">Heme</keyword>
<dbReference type="Proteomes" id="UP000466442">
    <property type="component" value="Unassembled WGS sequence"/>
</dbReference>
<evidence type="ECO:0000256" key="9">
    <source>
        <dbReference type="ARBA" id="ARBA00023002"/>
    </source>
</evidence>
<dbReference type="PANTHER" id="PTHR24291:SF189">
    <property type="entry name" value="CYTOCHROME P450 4C3-RELATED"/>
    <property type="match status" value="1"/>
</dbReference>
<evidence type="ECO:0000256" key="8">
    <source>
        <dbReference type="ARBA" id="ARBA00022848"/>
    </source>
</evidence>
<keyword evidence="7" id="KW-0256">Endoplasmic reticulum</keyword>
<evidence type="ECO:0000256" key="7">
    <source>
        <dbReference type="ARBA" id="ARBA00022824"/>
    </source>
</evidence>
<dbReference type="InterPro" id="IPR050196">
    <property type="entry name" value="Cytochrome_P450_Monoox"/>
</dbReference>
<keyword evidence="8" id="KW-0492">Microsome</keyword>
<dbReference type="InterPro" id="IPR002401">
    <property type="entry name" value="Cyt_P450_E_grp-I"/>
</dbReference>
<comment type="similarity">
    <text evidence="4 14">Belongs to the cytochrome P450 family.</text>
</comment>
<evidence type="ECO:0000256" key="11">
    <source>
        <dbReference type="ARBA" id="ARBA00023033"/>
    </source>
</evidence>
<evidence type="ECO:0000256" key="3">
    <source>
        <dbReference type="ARBA" id="ARBA00004406"/>
    </source>
</evidence>
<evidence type="ECO:0000313" key="16">
    <source>
        <dbReference type="Proteomes" id="UP000466442"/>
    </source>
</evidence>
<gene>
    <name evidence="15" type="ORF">GE061_009796</name>
</gene>
<evidence type="ECO:0000256" key="2">
    <source>
        <dbReference type="ARBA" id="ARBA00004174"/>
    </source>
</evidence>
<accession>A0A8S9Y1I0</accession>
<keyword evidence="6 13" id="KW-0479">Metal-binding</keyword>
<dbReference type="SUPFAM" id="SSF48264">
    <property type="entry name" value="Cytochrome P450"/>
    <property type="match status" value="1"/>
</dbReference>
<comment type="cofactor">
    <cofactor evidence="1 13">
        <name>heme</name>
        <dbReference type="ChEBI" id="CHEBI:30413"/>
    </cofactor>
</comment>
<organism evidence="15 16">
    <name type="scientific">Apolygus lucorum</name>
    <name type="common">Small green plant bug</name>
    <name type="synonym">Lygocoris lucorum</name>
    <dbReference type="NCBI Taxonomy" id="248454"/>
    <lineage>
        <taxon>Eukaryota</taxon>
        <taxon>Metazoa</taxon>
        <taxon>Ecdysozoa</taxon>
        <taxon>Arthropoda</taxon>
        <taxon>Hexapoda</taxon>
        <taxon>Insecta</taxon>
        <taxon>Pterygota</taxon>
        <taxon>Neoptera</taxon>
        <taxon>Paraneoptera</taxon>
        <taxon>Hemiptera</taxon>
        <taxon>Heteroptera</taxon>
        <taxon>Panheteroptera</taxon>
        <taxon>Cimicomorpha</taxon>
        <taxon>Miridae</taxon>
        <taxon>Mirini</taxon>
        <taxon>Apolygus</taxon>
    </lineage>
</organism>
<keyword evidence="12" id="KW-0472">Membrane</keyword>
<evidence type="ECO:0000256" key="13">
    <source>
        <dbReference type="PIRSR" id="PIRSR602401-1"/>
    </source>
</evidence>
<evidence type="ECO:0000256" key="10">
    <source>
        <dbReference type="ARBA" id="ARBA00023004"/>
    </source>
</evidence>
<dbReference type="Gene3D" id="1.10.630.10">
    <property type="entry name" value="Cytochrome P450"/>
    <property type="match status" value="1"/>
</dbReference>
<keyword evidence="16" id="KW-1185">Reference proteome</keyword>
<dbReference type="GO" id="GO:0020037">
    <property type="term" value="F:heme binding"/>
    <property type="evidence" value="ECO:0007669"/>
    <property type="project" value="InterPro"/>
</dbReference>
<dbReference type="PROSITE" id="PS00086">
    <property type="entry name" value="CYTOCHROME_P450"/>
    <property type="match status" value="1"/>
</dbReference>
<evidence type="ECO:0000256" key="5">
    <source>
        <dbReference type="ARBA" id="ARBA00022617"/>
    </source>
</evidence>
<dbReference type="InterPro" id="IPR001128">
    <property type="entry name" value="Cyt_P450"/>
</dbReference>
<evidence type="ECO:0008006" key="17">
    <source>
        <dbReference type="Google" id="ProtNLM"/>
    </source>
</evidence>
<evidence type="ECO:0000256" key="14">
    <source>
        <dbReference type="RuleBase" id="RU000461"/>
    </source>
</evidence>
<dbReference type="InterPro" id="IPR036396">
    <property type="entry name" value="Cyt_P450_sf"/>
</dbReference>
<dbReference type="GO" id="GO:0005506">
    <property type="term" value="F:iron ion binding"/>
    <property type="evidence" value="ECO:0007669"/>
    <property type="project" value="InterPro"/>
</dbReference>
<dbReference type="GO" id="GO:0004497">
    <property type="term" value="F:monooxygenase activity"/>
    <property type="evidence" value="ECO:0007669"/>
    <property type="project" value="UniProtKB-KW"/>
</dbReference>
<evidence type="ECO:0000313" key="15">
    <source>
        <dbReference type="EMBL" id="KAF6215047.1"/>
    </source>
</evidence>
<dbReference type="GO" id="GO:0005789">
    <property type="term" value="C:endoplasmic reticulum membrane"/>
    <property type="evidence" value="ECO:0007669"/>
    <property type="project" value="UniProtKB-SubCell"/>
</dbReference>
<keyword evidence="10 13" id="KW-0408">Iron</keyword>
<evidence type="ECO:0000256" key="4">
    <source>
        <dbReference type="ARBA" id="ARBA00010617"/>
    </source>
</evidence>
<evidence type="ECO:0000256" key="1">
    <source>
        <dbReference type="ARBA" id="ARBA00001971"/>
    </source>
</evidence>
<feature type="binding site" description="axial binding residue" evidence="13">
    <location>
        <position position="421"/>
    </location>
    <ligand>
        <name>heme</name>
        <dbReference type="ChEBI" id="CHEBI:30413"/>
    </ligand>
    <ligandPart>
        <name>Fe</name>
        <dbReference type="ChEBI" id="CHEBI:18248"/>
    </ligandPart>
</feature>
<dbReference type="AlphaFoldDB" id="A0A8S9Y1I0"/>
<evidence type="ECO:0000256" key="12">
    <source>
        <dbReference type="ARBA" id="ARBA00023136"/>
    </source>
</evidence>